<feature type="compositionally biased region" description="Basic and acidic residues" evidence="1">
    <location>
        <begin position="73"/>
        <end position="86"/>
    </location>
</feature>
<dbReference type="AlphaFoldDB" id="A0AAV5FZI0"/>
<dbReference type="EMBL" id="BQKI01000098">
    <property type="protein sequence ID" value="GJN39880.1"/>
    <property type="molecule type" value="Genomic_DNA"/>
</dbReference>
<accession>A0AAV5FZI0</accession>
<gene>
    <name evidence="2" type="primary">gb29030</name>
    <name evidence="2" type="ORF">PR202_gb29030</name>
</gene>
<evidence type="ECO:0000256" key="1">
    <source>
        <dbReference type="SAM" id="MobiDB-lite"/>
    </source>
</evidence>
<keyword evidence="3" id="KW-1185">Reference proteome</keyword>
<reference evidence="2" key="1">
    <citation type="journal article" date="2018" name="DNA Res.">
        <title>Multiple hybrid de novo genome assembly of finger millet, an orphan allotetraploid crop.</title>
        <authorList>
            <person name="Hatakeyama M."/>
            <person name="Aluri S."/>
            <person name="Balachadran M.T."/>
            <person name="Sivarajan S.R."/>
            <person name="Patrignani A."/>
            <person name="Gruter S."/>
            <person name="Poveda L."/>
            <person name="Shimizu-Inatsugi R."/>
            <person name="Baeten J."/>
            <person name="Francoijs K.J."/>
            <person name="Nataraja K.N."/>
            <person name="Reddy Y.A.N."/>
            <person name="Phadnis S."/>
            <person name="Ravikumar R.L."/>
            <person name="Schlapbach R."/>
            <person name="Sreeman S.M."/>
            <person name="Shimizu K.K."/>
        </authorList>
    </citation>
    <scope>NUCLEOTIDE SEQUENCE</scope>
</reference>
<feature type="region of interest" description="Disordered" evidence="1">
    <location>
        <begin position="55"/>
        <end position="86"/>
    </location>
</feature>
<name>A0AAV5FZI0_ELECO</name>
<comment type="caution">
    <text evidence="2">The sequence shown here is derived from an EMBL/GenBank/DDBJ whole genome shotgun (WGS) entry which is preliminary data.</text>
</comment>
<protein>
    <submittedName>
        <fullName evidence="2">Uncharacterized protein</fullName>
    </submittedName>
</protein>
<evidence type="ECO:0000313" key="3">
    <source>
        <dbReference type="Proteomes" id="UP001054889"/>
    </source>
</evidence>
<dbReference type="Proteomes" id="UP001054889">
    <property type="component" value="Unassembled WGS sequence"/>
</dbReference>
<sequence length="104" mass="11820">MNSYGLLRRTPARRGSPEMHSMLLLRTRFYSTSGHLQGARLDHLIGSVHALHALERNQSPQSSPASDTADSLKSQEEKIKDHGDGERKIRVVVENFSLRRDLWN</sequence>
<organism evidence="2 3">
    <name type="scientific">Eleusine coracana subsp. coracana</name>
    <dbReference type="NCBI Taxonomy" id="191504"/>
    <lineage>
        <taxon>Eukaryota</taxon>
        <taxon>Viridiplantae</taxon>
        <taxon>Streptophyta</taxon>
        <taxon>Embryophyta</taxon>
        <taxon>Tracheophyta</taxon>
        <taxon>Spermatophyta</taxon>
        <taxon>Magnoliopsida</taxon>
        <taxon>Liliopsida</taxon>
        <taxon>Poales</taxon>
        <taxon>Poaceae</taxon>
        <taxon>PACMAD clade</taxon>
        <taxon>Chloridoideae</taxon>
        <taxon>Cynodonteae</taxon>
        <taxon>Eleusininae</taxon>
        <taxon>Eleusine</taxon>
    </lineage>
</organism>
<reference evidence="2" key="2">
    <citation type="submission" date="2021-12" db="EMBL/GenBank/DDBJ databases">
        <title>Resequencing data analysis of finger millet.</title>
        <authorList>
            <person name="Hatakeyama M."/>
            <person name="Aluri S."/>
            <person name="Balachadran M.T."/>
            <person name="Sivarajan S.R."/>
            <person name="Poveda L."/>
            <person name="Shimizu-Inatsugi R."/>
            <person name="Schlapbach R."/>
            <person name="Sreeman S.M."/>
            <person name="Shimizu K.K."/>
        </authorList>
    </citation>
    <scope>NUCLEOTIDE SEQUENCE</scope>
</reference>
<feature type="compositionally biased region" description="Polar residues" evidence="1">
    <location>
        <begin position="56"/>
        <end position="72"/>
    </location>
</feature>
<evidence type="ECO:0000313" key="2">
    <source>
        <dbReference type="EMBL" id="GJN39880.1"/>
    </source>
</evidence>
<proteinExistence type="predicted"/>